<sequence length="59" mass="6559">MSNALSTLLPRFQMLIRLHATLSTPLMPLPPPLSPRYQFQAPPPPFEPGEDEDATNLDS</sequence>
<proteinExistence type="predicted"/>
<dbReference type="Proteomes" id="UP000237105">
    <property type="component" value="Unassembled WGS sequence"/>
</dbReference>
<name>A0A2P5CI08_PARAD</name>
<dbReference type="EMBL" id="JXTB01000128">
    <property type="protein sequence ID" value="PON60677.1"/>
    <property type="molecule type" value="Genomic_DNA"/>
</dbReference>
<organism evidence="2 3">
    <name type="scientific">Parasponia andersonii</name>
    <name type="common">Sponia andersonii</name>
    <dbReference type="NCBI Taxonomy" id="3476"/>
    <lineage>
        <taxon>Eukaryota</taxon>
        <taxon>Viridiplantae</taxon>
        <taxon>Streptophyta</taxon>
        <taxon>Embryophyta</taxon>
        <taxon>Tracheophyta</taxon>
        <taxon>Spermatophyta</taxon>
        <taxon>Magnoliopsida</taxon>
        <taxon>eudicotyledons</taxon>
        <taxon>Gunneridae</taxon>
        <taxon>Pentapetalae</taxon>
        <taxon>rosids</taxon>
        <taxon>fabids</taxon>
        <taxon>Rosales</taxon>
        <taxon>Cannabaceae</taxon>
        <taxon>Parasponia</taxon>
    </lineage>
</organism>
<evidence type="ECO:0000256" key="1">
    <source>
        <dbReference type="SAM" id="MobiDB-lite"/>
    </source>
</evidence>
<protein>
    <submittedName>
        <fullName evidence="2">Uncharacterized protein</fullName>
    </submittedName>
</protein>
<dbReference type="AlphaFoldDB" id="A0A2P5CI08"/>
<keyword evidence="3" id="KW-1185">Reference proteome</keyword>
<evidence type="ECO:0000313" key="2">
    <source>
        <dbReference type="EMBL" id="PON60677.1"/>
    </source>
</evidence>
<gene>
    <name evidence="2" type="ORF">PanWU01x14_150950</name>
</gene>
<feature type="region of interest" description="Disordered" evidence="1">
    <location>
        <begin position="27"/>
        <end position="59"/>
    </location>
</feature>
<reference evidence="3" key="1">
    <citation type="submission" date="2016-06" db="EMBL/GenBank/DDBJ databases">
        <title>Parallel loss of symbiosis genes in relatives of nitrogen-fixing non-legume Parasponia.</title>
        <authorList>
            <person name="Van Velzen R."/>
            <person name="Holmer R."/>
            <person name="Bu F."/>
            <person name="Rutten L."/>
            <person name="Van Zeijl A."/>
            <person name="Liu W."/>
            <person name="Santuari L."/>
            <person name="Cao Q."/>
            <person name="Sharma T."/>
            <person name="Shen D."/>
            <person name="Roswanjaya Y."/>
            <person name="Wardhani T."/>
            <person name="Kalhor M.S."/>
            <person name="Jansen J."/>
            <person name="Van den Hoogen J."/>
            <person name="Gungor B."/>
            <person name="Hartog M."/>
            <person name="Hontelez J."/>
            <person name="Verver J."/>
            <person name="Yang W.-C."/>
            <person name="Schijlen E."/>
            <person name="Repin R."/>
            <person name="Schilthuizen M."/>
            <person name="Schranz E."/>
            <person name="Heidstra R."/>
            <person name="Miyata K."/>
            <person name="Fedorova E."/>
            <person name="Kohlen W."/>
            <person name="Bisseling T."/>
            <person name="Smit S."/>
            <person name="Geurts R."/>
        </authorList>
    </citation>
    <scope>NUCLEOTIDE SEQUENCE [LARGE SCALE GENOMIC DNA]</scope>
    <source>
        <strain evidence="3">cv. WU1-14</strain>
    </source>
</reference>
<feature type="compositionally biased region" description="Acidic residues" evidence="1">
    <location>
        <begin position="48"/>
        <end position="59"/>
    </location>
</feature>
<evidence type="ECO:0000313" key="3">
    <source>
        <dbReference type="Proteomes" id="UP000237105"/>
    </source>
</evidence>
<accession>A0A2P5CI08</accession>
<comment type="caution">
    <text evidence="2">The sequence shown here is derived from an EMBL/GenBank/DDBJ whole genome shotgun (WGS) entry which is preliminary data.</text>
</comment>